<name>A0A8J3IU09_9CHLR</name>
<dbReference type="PANTHER" id="PTHR42711">
    <property type="entry name" value="ABC TRANSPORTER ATP-BINDING PROTEIN"/>
    <property type="match status" value="1"/>
</dbReference>
<dbReference type="Proteomes" id="UP000597444">
    <property type="component" value="Unassembled WGS sequence"/>
</dbReference>
<dbReference type="PROSITE" id="PS50893">
    <property type="entry name" value="ABC_TRANSPORTER_2"/>
    <property type="match status" value="1"/>
</dbReference>
<dbReference type="Gene3D" id="3.40.50.300">
    <property type="entry name" value="P-loop containing nucleotide triphosphate hydrolases"/>
    <property type="match status" value="1"/>
</dbReference>
<proteinExistence type="predicted"/>
<gene>
    <name evidence="5" type="ORF">KSF_067950</name>
</gene>
<dbReference type="Pfam" id="PF00005">
    <property type="entry name" value="ABC_tran"/>
    <property type="match status" value="1"/>
</dbReference>
<dbReference type="GO" id="GO:0016887">
    <property type="term" value="F:ATP hydrolysis activity"/>
    <property type="evidence" value="ECO:0007669"/>
    <property type="project" value="InterPro"/>
</dbReference>
<protein>
    <submittedName>
        <fullName evidence="5">ABC transporter ATP-binding protein</fullName>
    </submittedName>
</protein>
<evidence type="ECO:0000313" key="5">
    <source>
        <dbReference type="EMBL" id="GHO96747.1"/>
    </source>
</evidence>
<evidence type="ECO:0000256" key="1">
    <source>
        <dbReference type="ARBA" id="ARBA00022448"/>
    </source>
</evidence>
<dbReference type="InterPro" id="IPR003593">
    <property type="entry name" value="AAA+_ATPase"/>
</dbReference>
<organism evidence="5 6">
    <name type="scientific">Reticulibacter mediterranei</name>
    <dbReference type="NCBI Taxonomy" id="2778369"/>
    <lineage>
        <taxon>Bacteria</taxon>
        <taxon>Bacillati</taxon>
        <taxon>Chloroflexota</taxon>
        <taxon>Ktedonobacteria</taxon>
        <taxon>Ktedonobacterales</taxon>
        <taxon>Reticulibacteraceae</taxon>
        <taxon>Reticulibacter</taxon>
    </lineage>
</organism>
<sequence>MSLIIEVEGLNKVFRVTRRRPGIVGGLRSLVNPEVREVSAVRDLSLAVERGEMIGLVGPNGAGKSTSIKMMTGILMPTSGTLRVAGFVPLHQRRDLAARIGVVFGQRTQLWWDLPLIDSLRLLQHLYRVPTDRYQDNLQRLRTMLELDEFLDTPVRQLSLGQRMRGDLAAALLHDPELLYLDEPTIGLDVVAKARIREFLLTLNAERGTTILLTTHDMDDVEMLCPRIVIIDHGRKLYDGTVTDIRERFGGDRQLVAVLDPAEMAALNLDEAGLPTVENLPAGVRVMQAEGPRIWLSFTSEAMPAHELVAWLGTRYRLRDVTFQEPEIEDVIRRIYEEGLLLQEEEATLSV</sequence>
<dbReference type="RefSeq" id="WP_220207347.1">
    <property type="nucleotide sequence ID" value="NZ_BNJK01000001.1"/>
</dbReference>
<dbReference type="GO" id="GO:0005524">
    <property type="term" value="F:ATP binding"/>
    <property type="evidence" value="ECO:0007669"/>
    <property type="project" value="UniProtKB-KW"/>
</dbReference>
<dbReference type="InterPro" id="IPR050763">
    <property type="entry name" value="ABC_transporter_ATP-binding"/>
</dbReference>
<keyword evidence="2" id="KW-0547">Nucleotide-binding</keyword>
<dbReference type="SMART" id="SM00382">
    <property type="entry name" value="AAA"/>
    <property type="match status" value="1"/>
</dbReference>
<evidence type="ECO:0000313" key="6">
    <source>
        <dbReference type="Proteomes" id="UP000597444"/>
    </source>
</evidence>
<reference evidence="5" key="1">
    <citation type="submission" date="2020-10" db="EMBL/GenBank/DDBJ databases">
        <title>Taxonomic study of unclassified bacteria belonging to the class Ktedonobacteria.</title>
        <authorList>
            <person name="Yabe S."/>
            <person name="Wang C.M."/>
            <person name="Zheng Y."/>
            <person name="Sakai Y."/>
            <person name="Cavaletti L."/>
            <person name="Monciardini P."/>
            <person name="Donadio S."/>
        </authorList>
    </citation>
    <scope>NUCLEOTIDE SEQUENCE</scope>
    <source>
        <strain evidence="5">ID150040</strain>
    </source>
</reference>
<dbReference type="AlphaFoldDB" id="A0A8J3IU09"/>
<evidence type="ECO:0000256" key="3">
    <source>
        <dbReference type="ARBA" id="ARBA00022840"/>
    </source>
</evidence>
<keyword evidence="3 5" id="KW-0067">ATP-binding</keyword>
<comment type="caution">
    <text evidence="5">The sequence shown here is derived from an EMBL/GenBank/DDBJ whole genome shotgun (WGS) entry which is preliminary data.</text>
</comment>
<accession>A0A8J3IU09</accession>
<keyword evidence="6" id="KW-1185">Reference proteome</keyword>
<dbReference type="InterPro" id="IPR003439">
    <property type="entry name" value="ABC_transporter-like_ATP-bd"/>
</dbReference>
<dbReference type="InterPro" id="IPR027417">
    <property type="entry name" value="P-loop_NTPase"/>
</dbReference>
<keyword evidence="1" id="KW-0813">Transport</keyword>
<dbReference type="EMBL" id="BNJK01000001">
    <property type="protein sequence ID" value="GHO96747.1"/>
    <property type="molecule type" value="Genomic_DNA"/>
</dbReference>
<evidence type="ECO:0000259" key="4">
    <source>
        <dbReference type="PROSITE" id="PS50893"/>
    </source>
</evidence>
<dbReference type="PANTHER" id="PTHR42711:SF1">
    <property type="entry name" value="ABC-TRANSPORT PROTEIN, ATP-BINDING COMPONENT"/>
    <property type="match status" value="1"/>
</dbReference>
<evidence type="ECO:0000256" key="2">
    <source>
        <dbReference type="ARBA" id="ARBA00022741"/>
    </source>
</evidence>
<dbReference type="SUPFAM" id="SSF52540">
    <property type="entry name" value="P-loop containing nucleoside triphosphate hydrolases"/>
    <property type="match status" value="1"/>
</dbReference>
<feature type="domain" description="ABC transporter" evidence="4">
    <location>
        <begin position="5"/>
        <end position="258"/>
    </location>
</feature>